<accession>A0A9P9XRA7</accession>
<sequence length="274" mass="31278">MSKPVRLTHYTECAKELVGRRRIVLDFPRPSRHADPSTRSRLGKHMGQQAGRFQGSFIFSLPQRVRLTRLQERAKLVRIPNVAATNETKTAEYSSSPSFGNQSSGDTFQFKYADTLMRHAAASADHQRIGVVQLIGHRVSRRDRSRIELCVLRPNHAKSWQPEREVQINAPDEWLAYTSSVEHRACLGHCLMLTSEKLQRVRICRQVVRLVRPLLLAATVPRRFSFKHALLTGDAHRRLFHSLCHANDERIVKSTVSLRCHYPAVPITPRGPKS</sequence>
<evidence type="ECO:0000313" key="2">
    <source>
        <dbReference type="Proteomes" id="UP001056436"/>
    </source>
</evidence>
<dbReference type="Proteomes" id="UP001056436">
    <property type="component" value="Unassembled WGS sequence"/>
</dbReference>
<comment type="caution">
    <text evidence="1">The sequence shown here is derived from an EMBL/GenBank/DDBJ whole genome shotgun (WGS) entry which is preliminary data.</text>
</comment>
<proteinExistence type="predicted"/>
<organism evidence="1 2">
    <name type="scientific">Colletotrichum abscissum</name>
    <dbReference type="NCBI Taxonomy" id="1671311"/>
    <lineage>
        <taxon>Eukaryota</taxon>
        <taxon>Fungi</taxon>
        <taxon>Dikarya</taxon>
        <taxon>Ascomycota</taxon>
        <taxon>Pezizomycotina</taxon>
        <taxon>Sordariomycetes</taxon>
        <taxon>Hypocreomycetidae</taxon>
        <taxon>Glomerellales</taxon>
        <taxon>Glomerellaceae</taxon>
        <taxon>Colletotrichum</taxon>
        <taxon>Colletotrichum acutatum species complex</taxon>
    </lineage>
</organism>
<dbReference type="AlphaFoldDB" id="A0A9P9XRA7"/>
<keyword evidence="2" id="KW-1185">Reference proteome</keyword>
<protein>
    <submittedName>
        <fullName evidence="1">Uncharacterized protein</fullName>
    </submittedName>
</protein>
<name>A0A9P9XRA7_9PEZI</name>
<dbReference type="EMBL" id="SDAQ01000002">
    <property type="protein sequence ID" value="KAI3558880.1"/>
    <property type="molecule type" value="Genomic_DNA"/>
</dbReference>
<dbReference type="OrthoDB" id="4839625at2759"/>
<evidence type="ECO:0000313" key="1">
    <source>
        <dbReference type="EMBL" id="KAI3558880.1"/>
    </source>
</evidence>
<gene>
    <name evidence="1" type="ORF">CABS02_00920</name>
</gene>
<reference evidence="1" key="1">
    <citation type="submission" date="2019-01" db="EMBL/GenBank/DDBJ databases">
        <title>Colletotrichum abscissum LGMF1257.</title>
        <authorList>
            <person name="Baroncelli R."/>
        </authorList>
    </citation>
    <scope>NUCLEOTIDE SEQUENCE</scope>
    <source>
        <strain evidence="1">Ca142</strain>
    </source>
</reference>